<sequence>MSSNLERSGGGSREAIDKRIISERPSQVESRLI</sequence>
<organism evidence="2">
    <name type="scientific">Manihot esculenta</name>
    <name type="common">Cassava</name>
    <name type="synonym">Jatropha manihot</name>
    <dbReference type="NCBI Taxonomy" id="3983"/>
    <lineage>
        <taxon>Eukaryota</taxon>
        <taxon>Viridiplantae</taxon>
        <taxon>Streptophyta</taxon>
        <taxon>Embryophyta</taxon>
        <taxon>Tracheophyta</taxon>
        <taxon>Spermatophyta</taxon>
        <taxon>Magnoliopsida</taxon>
        <taxon>eudicotyledons</taxon>
        <taxon>Gunneridae</taxon>
        <taxon>Pentapetalae</taxon>
        <taxon>rosids</taxon>
        <taxon>fabids</taxon>
        <taxon>Malpighiales</taxon>
        <taxon>Euphorbiaceae</taxon>
        <taxon>Crotonoideae</taxon>
        <taxon>Manihoteae</taxon>
        <taxon>Manihot</taxon>
    </lineage>
</organism>
<name>A0A2C9W005_MANES</name>
<feature type="compositionally biased region" description="Polar residues" evidence="1">
    <location>
        <begin position="24"/>
        <end position="33"/>
    </location>
</feature>
<dbReference type="EMBL" id="CM004390">
    <property type="protein sequence ID" value="OAY52113.1"/>
    <property type="molecule type" value="Genomic_DNA"/>
</dbReference>
<protein>
    <submittedName>
        <fullName evidence="2">Uncharacterized protein</fullName>
    </submittedName>
</protein>
<gene>
    <name evidence="2" type="ORF">MANES_04G058700</name>
</gene>
<reference evidence="2" key="1">
    <citation type="submission" date="2016-02" db="EMBL/GenBank/DDBJ databases">
        <title>WGS assembly of Manihot esculenta.</title>
        <authorList>
            <person name="Bredeson J.V."/>
            <person name="Prochnik S.E."/>
            <person name="Lyons J.B."/>
            <person name="Schmutz J."/>
            <person name="Grimwood J."/>
            <person name="Vrebalov J."/>
            <person name="Bart R.S."/>
            <person name="Amuge T."/>
            <person name="Ferguson M.E."/>
            <person name="Green R."/>
            <person name="Putnam N."/>
            <person name="Stites J."/>
            <person name="Rounsley S."/>
            <person name="Rokhsar D.S."/>
        </authorList>
    </citation>
    <scope>NUCLEOTIDE SEQUENCE [LARGE SCALE GENOMIC DNA]</scope>
    <source>
        <tissue evidence="2">Leaf</tissue>
    </source>
</reference>
<dbReference type="AlphaFoldDB" id="A0A2C9W005"/>
<evidence type="ECO:0000256" key="1">
    <source>
        <dbReference type="SAM" id="MobiDB-lite"/>
    </source>
</evidence>
<accession>A0A2C9W005</accession>
<proteinExistence type="predicted"/>
<evidence type="ECO:0000313" key="2">
    <source>
        <dbReference type="EMBL" id="OAY52113.1"/>
    </source>
</evidence>
<feature type="region of interest" description="Disordered" evidence="1">
    <location>
        <begin position="1"/>
        <end position="33"/>
    </location>
</feature>